<organism evidence="2 3">
    <name type="scientific">Acidithiobacillus thiooxidans ATCC 19377</name>
    <dbReference type="NCBI Taxonomy" id="637390"/>
    <lineage>
        <taxon>Bacteria</taxon>
        <taxon>Pseudomonadati</taxon>
        <taxon>Pseudomonadota</taxon>
        <taxon>Acidithiobacillia</taxon>
        <taxon>Acidithiobacillales</taxon>
        <taxon>Acidithiobacillaceae</taxon>
        <taxon>Acidithiobacillus</taxon>
    </lineage>
</organism>
<gene>
    <name evidence="2" type="ORF">GCD22_02649</name>
</gene>
<keyword evidence="1" id="KW-0472">Membrane</keyword>
<dbReference type="Proteomes" id="UP000363590">
    <property type="component" value="Chromosome"/>
</dbReference>
<proteinExistence type="predicted"/>
<keyword evidence="1" id="KW-0812">Transmembrane</keyword>
<dbReference type="KEGG" id="atx:GCD22_02649"/>
<name>A0A5P9XUE5_ACITH</name>
<evidence type="ECO:0000256" key="1">
    <source>
        <dbReference type="SAM" id="Phobius"/>
    </source>
</evidence>
<protein>
    <recommendedName>
        <fullName evidence="4">SMODS and SLOG-associating 2TM effector domain-containing protein</fullName>
    </recommendedName>
</protein>
<feature type="transmembrane region" description="Helical" evidence="1">
    <location>
        <begin position="70"/>
        <end position="90"/>
    </location>
</feature>
<sequence>MKYHAILSKASKIKSPSVEEEKQNPKQADEIYLSWSDFLRGKTRDTKKYNLLFKENIGYGFRRNLFGIRWFCVVSSLIGIGLTNAEIIMGKQTTDITFAVSLLFSVYAVVFLFVVNRAWVKVVADAYAKQLIEAVNA</sequence>
<keyword evidence="1" id="KW-1133">Transmembrane helix</keyword>
<reference evidence="2 3" key="1">
    <citation type="submission" date="2019-10" db="EMBL/GenBank/DDBJ databases">
        <authorList>
            <person name="Wang R."/>
        </authorList>
    </citation>
    <scope>NUCLEOTIDE SEQUENCE [LARGE SCALE GENOMIC DNA]</scope>
    <source>
        <strain evidence="2 3">ATCC 19377</strain>
    </source>
</reference>
<evidence type="ECO:0000313" key="3">
    <source>
        <dbReference type="Proteomes" id="UP000363590"/>
    </source>
</evidence>
<dbReference type="EMBL" id="CP045571">
    <property type="protein sequence ID" value="QFX96816.1"/>
    <property type="molecule type" value="Genomic_DNA"/>
</dbReference>
<evidence type="ECO:0008006" key="4">
    <source>
        <dbReference type="Google" id="ProtNLM"/>
    </source>
</evidence>
<dbReference type="AlphaFoldDB" id="A0A5P9XUE5"/>
<evidence type="ECO:0000313" key="2">
    <source>
        <dbReference type="EMBL" id="QFX96816.1"/>
    </source>
</evidence>
<feature type="transmembrane region" description="Helical" evidence="1">
    <location>
        <begin position="96"/>
        <end position="115"/>
    </location>
</feature>
<accession>A0A5P9XUE5</accession>